<dbReference type="Pfam" id="PF00293">
    <property type="entry name" value="NUDIX"/>
    <property type="match status" value="1"/>
</dbReference>
<accession>A0ABV3X2H9</accession>
<dbReference type="InterPro" id="IPR000086">
    <property type="entry name" value="NUDIX_hydrolase_dom"/>
</dbReference>
<evidence type="ECO:0000256" key="2">
    <source>
        <dbReference type="ARBA" id="ARBA00022801"/>
    </source>
</evidence>
<dbReference type="PANTHER" id="PTHR11839">
    <property type="entry name" value="UDP/ADP-SUGAR PYROPHOSPHATASE"/>
    <property type="match status" value="1"/>
</dbReference>
<dbReference type="RefSeq" id="WP_368846109.1">
    <property type="nucleotide sequence ID" value="NZ_CP194411.1"/>
</dbReference>
<organism evidence="4 5">
    <name type="scientific">Selenomonas sputigena</name>
    <dbReference type="NCBI Taxonomy" id="69823"/>
    <lineage>
        <taxon>Bacteria</taxon>
        <taxon>Bacillati</taxon>
        <taxon>Bacillota</taxon>
        <taxon>Negativicutes</taxon>
        <taxon>Selenomonadales</taxon>
        <taxon>Selenomonadaceae</taxon>
        <taxon>Selenomonas</taxon>
    </lineage>
</organism>
<feature type="domain" description="Nudix hydrolase" evidence="3">
    <location>
        <begin position="41"/>
        <end position="171"/>
    </location>
</feature>
<name>A0ABV3X2H9_9FIRM</name>
<evidence type="ECO:0000259" key="3">
    <source>
        <dbReference type="PROSITE" id="PS51462"/>
    </source>
</evidence>
<evidence type="ECO:0000256" key="1">
    <source>
        <dbReference type="ARBA" id="ARBA00001946"/>
    </source>
</evidence>
<gene>
    <name evidence="4" type="ORF">QCO44_01875</name>
</gene>
<dbReference type="PANTHER" id="PTHR11839:SF18">
    <property type="entry name" value="NUDIX HYDROLASE DOMAIN-CONTAINING PROTEIN"/>
    <property type="match status" value="1"/>
</dbReference>
<dbReference type="SUPFAM" id="SSF55811">
    <property type="entry name" value="Nudix"/>
    <property type="match status" value="1"/>
</dbReference>
<sequence length="182" mass="20112">MDSDLMEKTLGSEDVYSGVLLHVKRDTVLLPNGHKSVREWVRHPGASAVLPVLANGDVLLVKQYRYPVGKVTLEIPAGKLDSPDEDPLACAVRELSEETGYTAGSYEKLTTIATTVGFSNEYIHIYAAYNMQPGEQHPDDDEFIHVVKMPLSEAVRRVQNGEIFDAKSVTAILMTALKNVRE</sequence>
<comment type="caution">
    <text evidence="4">The sequence shown here is derived from an EMBL/GenBank/DDBJ whole genome shotgun (WGS) entry which is preliminary data.</text>
</comment>
<keyword evidence="2 4" id="KW-0378">Hydrolase</keyword>
<dbReference type="InterPro" id="IPR015797">
    <property type="entry name" value="NUDIX_hydrolase-like_dom_sf"/>
</dbReference>
<proteinExistence type="predicted"/>
<evidence type="ECO:0000313" key="5">
    <source>
        <dbReference type="Proteomes" id="UP001559623"/>
    </source>
</evidence>
<dbReference type="EC" id="3.6.-.-" evidence="4"/>
<dbReference type="Gene3D" id="3.90.79.10">
    <property type="entry name" value="Nucleoside Triphosphate Pyrophosphohydrolase"/>
    <property type="match status" value="1"/>
</dbReference>
<dbReference type="PROSITE" id="PS51462">
    <property type="entry name" value="NUDIX"/>
    <property type="match status" value="1"/>
</dbReference>
<reference evidence="4 5" key="1">
    <citation type="submission" date="2023-04" db="EMBL/GenBank/DDBJ databases">
        <title>Genome Sequence of Selenomonas sputigena ATCC 33150.</title>
        <authorList>
            <person name="Miller D.P."/>
            <person name="Anvari S."/>
            <person name="Polson S.W."/>
            <person name="Macdonald M."/>
            <person name="Mcdowell J.V."/>
        </authorList>
    </citation>
    <scope>NUCLEOTIDE SEQUENCE [LARGE SCALE GENOMIC DNA]</scope>
    <source>
        <strain evidence="4 5">ATCC 33150</strain>
    </source>
</reference>
<protein>
    <submittedName>
        <fullName evidence="4">NUDIX hydrolase</fullName>
        <ecNumber evidence="4">3.6.-.-</ecNumber>
    </submittedName>
</protein>
<evidence type="ECO:0000313" key="4">
    <source>
        <dbReference type="EMBL" id="MEX5284394.1"/>
    </source>
</evidence>
<keyword evidence="5" id="KW-1185">Reference proteome</keyword>
<dbReference type="GO" id="GO:0016787">
    <property type="term" value="F:hydrolase activity"/>
    <property type="evidence" value="ECO:0007669"/>
    <property type="project" value="UniProtKB-KW"/>
</dbReference>
<comment type="cofactor">
    <cofactor evidence="1">
        <name>Mg(2+)</name>
        <dbReference type="ChEBI" id="CHEBI:18420"/>
    </cofactor>
</comment>
<dbReference type="Proteomes" id="UP001559623">
    <property type="component" value="Unassembled WGS sequence"/>
</dbReference>
<dbReference type="EMBL" id="JARVLH010000001">
    <property type="protein sequence ID" value="MEX5284394.1"/>
    <property type="molecule type" value="Genomic_DNA"/>
</dbReference>